<dbReference type="Gene3D" id="3.40.50.1820">
    <property type="entry name" value="alpha/beta hydrolase"/>
    <property type="match status" value="1"/>
</dbReference>
<dbReference type="AlphaFoldDB" id="F0X9C7"/>
<evidence type="ECO:0000313" key="5">
    <source>
        <dbReference type="Proteomes" id="UP000007796"/>
    </source>
</evidence>
<dbReference type="InterPro" id="IPR050565">
    <property type="entry name" value="LYPA1-2/EST-like"/>
</dbReference>
<organism evidence="5">
    <name type="scientific">Grosmannia clavigera (strain kw1407 / UAMH 11150)</name>
    <name type="common">Blue stain fungus</name>
    <name type="synonym">Graphiocladiella clavigera</name>
    <dbReference type="NCBI Taxonomy" id="655863"/>
    <lineage>
        <taxon>Eukaryota</taxon>
        <taxon>Fungi</taxon>
        <taxon>Dikarya</taxon>
        <taxon>Ascomycota</taxon>
        <taxon>Pezizomycotina</taxon>
        <taxon>Sordariomycetes</taxon>
        <taxon>Sordariomycetidae</taxon>
        <taxon>Ophiostomatales</taxon>
        <taxon>Ophiostomataceae</taxon>
        <taxon>Leptographium</taxon>
    </lineage>
</organism>
<dbReference type="HOGENOM" id="CLU_049413_2_0_1"/>
<dbReference type="GO" id="GO:0006508">
    <property type="term" value="P:proteolysis"/>
    <property type="evidence" value="ECO:0007669"/>
    <property type="project" value="InterPro"/>
</dbReference>
<comment type="similarity">
    <text evidence="1">Belongs to the AB hydrolase superfamily. AB hydrolase 2 family.</text>
</comment>
<name>F0X9C7_GROCL</name>
<dbReference type="GO" id="GO:0005737">
    <property type="term" value="C:cytoplasm"/>
    <property type="evidence" value="ECO:0007669"/>
    <property type="project" value="TreeGrafter"/>
</dbReference>
<feature type="domain" description="Peptidase S9 prolyl oligopeptidase catalytic" evidence="2">
    <location>
        <begin position="194"/>
        <end position="273"/>
    </location>
</feature>
<dbReference type="Proteomes" id="UP000007796">
    <property type="component" value="Unassembled WGS sequence"/>
</dbReference>
<dbReference type="GeneID" id="25976648"/>
<dbReference type="PANTHER" id="PTHR10655:SF63">
    <property type="entry name" value="PHOSPHOLIPASE_CARBOXYLESTERASE_THIOESTERASE DOMAIN-CONTAINING PROTEIN"/>
    <property type="match status" value="1"/>
</dbReference>
<proteinExistence type="inferred from homology"/>
<feature type="domain" description="Phospholipase/carboxylesterase/thioesterase" evidence="3">
    <location>
        <begin position="14"/>
        <end position="171"/>
    </location>
</feature>
<dbReference type="ESTHER" id="grocl-f0x9c7">
    <property type="family name" value="LYsophospholipase_carboxylesterase"/>
</dbReference>
<dbReference type="EMBL" id="GL629735">
    <property type="protein sequence ID" value="EFX05468.1"/>
    <property type="molecule type" value="Genomic_DNA"/>
</dbReference>
<reference evidence="4 5" key="1">
    <citation type="journal article" date="2011" name="Proc. Natl. Acad. Sci. U.S.A.">
        <title>Genome and transcriptome analyses of the mountain pine beetle-fungal symbiont Grosmannia clavigera, a lodgepole pine pathogen.</title>
        <authorList>
            <person name="DiGuistini S."/>
            <person name="Wang Y."/>
            <person name="Liao N.Y."/>
            <person name="Taylor G."/>
            <person name="Tanguay P."/>
            <person name="Feau N."/>
            <person name="Henrissat B."/>
            <person name="Chan S.K."/>
            <person name="Hesse-Orce U."/>
            <person name="Alamouti S.M."/>
            <person name="Tsui C.K.M."/>
            <person name="Docking R.T."/>
            <person name="Levasseur A."/>
            <person name="Haridas S."/>
            <person name="Robertson G."/>
            <person name="Birol I."/>
            <person name="Holt R.A."/>
            <person name="Marra M.A."/>
            <person name="Hamelin R.C."/>
            <person name="Hirst M."/>
            <person name="Jones S.J.M."/>
            <person name="Bohlmann J."/>
            <person name="Breuil C."/>
        </authorList>
    </citation>
    <scope>NUCLEOTIDE SEQUENCE [LARGE SCALE GENOMIC DNA]</scope>
    <source>
        <strain evidence="5">kw1407 / UAMH 11150</strain>
    </source>
</reference>
<protein>
    <submittedName>
        <fullName evidence="4">Phospholipase/carboxylesterase</fullName>
    </submittedName>
</protein>
<dbReference type="Pfam" id="PF00326">
    <property type="entry name" value="Peptidase_S9"/>
    <property type="match status" value="1"/>
</dbReference>
<evidence type="ECO:0000256" key="1">
    <source>
        <dbReference type="ARBA" id="ARBA00006499"/>
    </source>
</evidence>
<accession>F0X9C7</accession>
<evidence type="ECO:0000259" key="2">
    <source>
        <dbReference type="Pfam" id="PF00326"/>
    </source>
</evidence>
<dbReference type="eggNOG" id="KOG2112">
    <property type="taxonomic scope" value="Eukaryota"/>
</dbReference>
<dbReference type="InterPro" id="IPR003140">
    <property type="entry name" value="PLipase/COase/thioEstase"/>
</dbReference>
<dbReference type="GO" id="GO:0052689">
    <property type="term" value="F:carboxylic ester hydrolase activity"/>
    <property type="evidence" value="ECO:0007669"/>
    <property type="project" value="TreeGrafter"/>
</dbReference>
<keyword evidence="5" id="KW-1185">Reference proteome</keyword>
<dbReference type="InterPro" id="IPR001375">
    <property type="entry name" value="Peptidase_S9_cat"/>
</dbReference>
<dbReference type="InterPro" id="IPR029058">
    <property type="entry name" value="AB_hydrolase_fold"/>
</dbReference>
<evidence type="ECO:0000259" key="3">
    <source>
        <dbReference type="Pfam" id="PF02230"/>
    </source>
</evidence>
<dbReference type="RefSeq" id="XP_014174950.1">
    <property type="nucleotide sequence ID" value="XM_014319475.1"/>
</dbReference>
<dbReference type="OrthoDB" id="2418081at2759"/>
<dbReference type="Pfam" id="PF02230">
    <property type="entry name" value="Abhydrolase_2"/>
    <property type="match status" value="1"/>
</dbReference>
<gene>
    <name evidence="4" type="ORF">CMQ_3537</name>
</gene>
<dbReference type="GO" id="GO:0008236">
    <property type="term" value="F:serine-type peptidase activity"/>
    <property type="evidence" value="ECO:0007669"/>
    <property type="project" value="InterPro"/>
</dbReference>
<dbReference type="PANTHER" id="PTHR10655">
    <property type="entry name" value="LYSOPHOSPHOLIPASE-RELATED"/>
    <property type="match status" value="1"/>
</dbReference>
<evidence type="ECO:0000313" key="4">
    <source>
        <dbReference type="EMBL" id="EFX05468.1"/>
    </source>
</evidence>
<sequence length="278" mass="31170">MVSGTFKHGPANGYKHTHTIIFLHGRGSNADEFAGELFESEASADTTQPDQDLTIPAMSPNIRWVFPQAPILRSERFDTEMSQWFDMWSVENPEEQSELQRDGLKQSMKTILDTVHTEEKILPRDHIFLAGISQRFATALATMLAEGQGGFSGVLGLSSWMPFANKAEKEIANFSQENDGQLRLFTALRSLYGNEDVQDDAKQASPTTIKATPIFLAHALDDNVVPVENGERMQHILRDAGLTVEWHKYADGGHWVNEPEGVDDILRFLKRCMSFSDD</sequence>
<dbReference type="STRING" id="655863.F0X9C7"/>
<dbReference type="InParanoid" id="F0X9C7"/>
<dbReference type="GO" id="GO:0008474">
    <property type="term" value="F:palmitoyl-(protein) hydrolase activity"/>
    <property type="evidence" value="ECO:0007669"/>
    <property type="project" value="TreeGrafter"/>
</dbReference>
<dbReference type="SUPFAM" id="SSF53474">
    <property type="entry name" value="alpha/beta-Hydrolases"/>
    <property type="match status" value="1"/>
</dbReference>